<dbReference type="Proteomes" id="UP001138793">
    <property type="component" value="Unassembled WGS sequence"/>
</dbReference>
<gene>
    <name evidence="1" type="ORF">J2Z64_000118</name>
</gene>
<dbReference type="EMBL" id="JAGGMB010000001">
    <property type="protein sequence ID" value="MBP2075907.1"/>
    <property type="molecule type" value="Genomic_DNA"/>
</dbReference>
<proteinExistence type="predicted"/>
<dbReference type="AlphaFoldDB" id="A0A9X0YQG3"/>
<organism evidence="1 2">
    <name type="scientific">Oceanobacillus polygoni</name>
    <dbReference type="NCBI Taxonomy" id="1235259"/>
    <lineage>
        <taxon>Bacteria</taxon>
        <taxon>Bacillati</taxon>
        <taxon>Bacillota</taxon>
        <taxon>Bacilli</taxon>
        <taxon>Bacillales</taxon>
        <taxon>Bacillaceae</taxon>
        <taxon>Oceanobacillus</taxon>
    </lineage>
</organism>
<evidence type="ECO:0000313" key="1">
    <source>
        <dbReference type="EMBL" id="MBP2075907.1"/>
    </source>
</evidence>
<name>A0A9X0YQG3_9BACI</name>
<accession>A0A9X0YQG3</accession>
<dbReference type="RefSeq" id="WP_149474865.1">
    <property type="nucleotide sequence ID" value="NZ_PIJY01000026.1"/>
</dbReference>
<keyword evidence="2" id="KW-1185">Reference proteome</keyword>
<comment type="caution">
    <text evidence="1">The sequence shown here is derived from an EMBL/GenBank/DDBJ whole genome shotgun (WGS) entry which is preliminary data.</text>
</comment>
<reference evidence="1" key="1">
    <citation type="submission" date="2021-03" db="EMBL/GenBank/DDBJ databases">
        <title>Genomic Encyclopedia of Type Strains, Phase IV (KMG-IV): sequencing the most valuable type-strain genomes for metagenomic binning, comparative biology and taxonomic classification.</title>
        <authorList>
            <person name="Goeker M."/>
        </authorList>
    </citation>
    <scope>NUCLEOTIDE SEQUENCE</scope>
    <source>
        <strain evidence="1">DSM 107338</strain>
    </source>
</reference>
<sequence>MTVLYISKAPFSDLIIQKIKEQSELELMGCVSYTTTGFDNESRPDVVLLDTEFIPIPDATAAIQ</sequence>
<evidence type="ECO:0000313" key="2">
    <source>
        <dbReference type="Proteomes" id="UP001138793"/>
    </source>
</evidence>
<protein>
    <submittedName>
        <fullName evidence="1">Uncharacterized protein</fullName>
    </submittedName>
</protein>